<dbReference type="Proteomes" id="UP001231189">
    <property type="component" value="Unassembled WGS sequence"/>
</dbReference>
<gene>
    <name evidence="2" type="ORF">QYE76_052207</name>
</gene>
<organism evidence="2 3">
    <name type="scientific">Lolium multiflorum</name>
    <name type="common">Italian ryegrass</name>
    <name type="synonym">Lolium perenne subsp. multiflorum</name>
    <dbReference type="NCBI Taxonomy" id="4521"/>
    <lineage>
        <taxon>Eukaryota</taxon>
        <taxon>Viridiplantae</taxon>
        <taxon>Streptophyta</taxon>
        <taxon>Embryophyta</taxon>
        <taxon>Tracheophyta</taxon>
        <taxon>Spermatophyta</taxon>
        <taxon>Magnoliopsida</taxon>
        <taxon>Liliopsida</taxon>
        <taxon>Poales</taxon>
        <taxon>Poaceae</taxon>
        <taxon>BOP clade</taxon>
        <taxon>Pooideae</taxon>
        <taxon>Poodae</taxon>
        <taxon>Poeae</taxon>
        <taxon>Poeae Chloroplast Group 2 (Poeae type)</taxon>
        <taxon>Loliodinae</taxon>
        <taxon>Loliinae</taxon>
        <taxon>Lolium</taxon>
    </lineage>
</organism>
<dbReference type="AlphaFoldDB" id="A0AAD8STB7"/>
<dbReference type="EMBL" id="JAUUTY010000003">
    <property type="protein sequence ID" value="KAK1664048.1"/>
    <property type="molecule type" value="Genomic_DNA"/>
</dbReference>
<feature type="compositionally biased region" description="Acidic residues" evidence="1">
    <location>
        <begin position="322"/>
        <end position="375"/>
    </location>
</feature>
<feature type="compositionally biased region" description="Basic and acidic residues" evidence="1">
    <location>
        <begin position="65"/>
        <end position="81"/>
    </location>
</feature>
<evidence type="ECO:0000313" key="3">
    <source>
        <dbReference type="Proteomes" id="UP001231189"/>
    </source>
</evidence>
<feature type="region of interest" description="Disordered" evidence="1">
    <location>
        <begin position="38"/>
        <end position="86"/>
    </location>
</feature>
<feature type="region of interest" description="Disordered" evidence="1">
    <location>
        <begin position="319"/>
        <end position="375"/>
    </location>
</feature>
<reference evidence="2" key="1">
    <citation type="submission" date="2023-07" db="EMBL/GenBank/DDBJ databases">
        <title>A chromosome-level genome assembly of Lolium multiflorum.</title>
        <authorList>
            <person name="Chen Y."/>
            <person name="Copetti D."/>
            <person name="Kolliker R."/>
            <person name="Studer B."/>
        </authorList>
    </citation>
    <scope>NUCLEOTIDE SEQUENCE</scope>
    <source>
        <strain evidence="2">02402/16</strain>
        <tissue evidence="2">Leaf</tissue>
    </source>
</reference>
<keyword evidence="3" id="KW-1185">Reference proteome</keyword>
<sequence length="375" mass="42743">MPLAFPSAWSPRRNVARAGDAGHPRMLAGVRRVRLDGAERVEAAPRGGRHPTSPAMDICGGRRSSTREKKNQEARGEEKVSRRSRRLPGRWRCAQIGRRRSDGDGFLAGVEMEPYVQTETYDLENGGSLVFERDLYLVSERLERPPPKFHGVRIHDTPTGEQQWMITADLKGSSEPPISERILFSFKACNWPDGLAHALQEGLARVCGQHIAALRGSRFAYFARHDTMGEPMAPSSHPVLMIHVQHLDLMLHETRKELELTRVHNHRAQMTLAHHAEAIRMLAKDRKSLRLQRAKKDATIRRLREKIRTLEVTVRTQQDQIQEMEDEGDDIQGGDDFLSDDNDFEDDEFTDEEDYAFLESEEDGIIPIDVDENEE</sequence>
<comment type="caution">
    <text evidence="2">The sequence shown here is derived from an EMBL/GenBank/DDBJ whole genome shotgun (WGS) entry which is preliminary data.</text>
</comment>
<name>A0AAD8STB7_LOLMU</name>
<evidence type="ECO:0000256" key="1">
    <source>
        <dbReference type="SAM" id="MobiDB-lite"/>
    </source>
</evidence>
<evidence type="ECO:0000313" key="2">
    <source>
        <dbReference type="EMBL" id="KAK1664048.1"/>
    </source>
</evidence>
<proteinExistence type="predicted"/>
<accession>A0AAD8STB7</accession>
<protein>
    <submittedName>
        <fullName evidence="2">Uncharacterized protein</fullName>
    </submittedName>
</protein>